<keyword evidence="2" id="KW-1185">Reference proteome</keyword>
<reference evidence="1 2" key="1">
    <citation type="submission" date="2019-02" db="EMBL/GenBank/DDBJ databases">
        <title>Deep-cultivation of Planctomycetes and their phenomic and genomic characterization uncovers novel biology.</title>
        <authorList>
            <person name="Wiegand S."/>
            <person name="Jogler M."/>
            <person name="Boedeker C."/>
            <person name="Pinto D."/>
            <person name="Vollmers J."/>
            <person name="Rivas-Marin E."/>
            <person name="Kohn T."/>
            <person name="Peeters S.H."/>
            <person name="Heuer A."/>
            <person name="Rast P."/>
            <person name="Oberbeckmann S."/>
            <person name="Bunk B."/>
            <person name="Jeske O."/>
            <person name="Meyerdierks A."/>
            <person name="Storesund J.E."/>
            <person name="Kallscheuer N."/>
            <person name="Luecker S."/>
            <person name="Lage O.M."/>
            <person name="Pohl T."/>
            <person name="Merkel B.J."/>
            <person name="Hornburger P."/>
            <person name="Mueller R.-W."/>
            <person name="Bruemmer F."/>
            <person name="Labrenz M."/>
            <person name="Spormann A.M."/>
            <person name="Op Den Camp H."/>
            <person name="Overmann J."/>
            <person name="Amann R."/>
            <person name="Jetten M.S.M."/>
            <person name="Mascher T."/>
            <person name="Medema M.H."/>
            <person name="Devos D.P."/>
            <person name="Kaster A.-K."/>
            <person name="Ovreas L."/>
            <person name="Rohde M."/>
            <person name="Galperin M.Y."/>
            <person name="Jogler C."/>
        </authorList>
    </citation>
    <scope>NUCLEOTIDE SEQUENCE [LARGE SCALE GENOMIC DNA]</scope>
    <source>
        <strain evidence="1 2">Q31b</strain>
    </source>
</reference>
<gene>
    <name evidence="1" type="ORF">Q31b_47540</name>
</gene>
<accession>A0A5C6DGR7</accession>
<dbReference type="AlphaFoldDB" id="A0A5C6DGR7"/>
<organism evidence="1 2">
    <name type="scientific">Novipirellula aureliae</name>
    <dbReference type="NCBI Taxonomy" id="2527966"/>
    <lineage>
        <taxon>Bacteria</taxon>
        <taxon>Pseudomonadati</taxon>
        <taxon>Planctomycetota</taxon>
        <taxon>Planctomycetia</taxon>
        <taxon>Pirellulales</taxon>
        <taxon>Pirellulaceae</taxon>
        <taxon>Novipirellula</taxon>
    </lineage>
</organism>
<dbReference type="EMBL" id="SJPY01000008">
    <property type="protein sequence ID" value="TWU36473.1"/>
    <property type="molecule type" value="Genomic_DNA"/>
</dbReference>
<proteinExistence type="predicted"/>
<evidence type="ECO:0000313" key="1">
    <source>
        <dbReference type="EMBL" id="TWU36473.1"/>
    </source>
</evidence>
<dbReference type="RefSeq" id="WP_261343878.1">
    <property type="nucleotide sequence ID" value="NZ_SJPY01000008.1"/>
</dbReference>
<evidence type="ECO:0000313" key="2">
    <source>
        <dbReference type="Proteomes" id="UP000315471"/>
    </source>
</evidence>
<protein>
    <submittedName>
        <fullName evidence="1">Uncharacterized protein</fullName>
    </submittedName>
</protein>
<dbReference type="Proteomes" id="UP000315471">
    <property type="component" value="Unassembled WGS sequence"/>
</dbReference>
<sequence length="44" mass="4815">MMTCRVGSYRLGSMHAAEVVEVMGGLCGISTWFGFSNVQRKDVC</sequence>
<name>A0A5C6DGR7_9BACT</name>
<comment type="caution">
    <text evidence="1">The sequence shown here is derived from an EMBL/GenBank/DDBJ whole genome shotgun (WGS) entry which is preliminary data.</text>
</comment>